<dbReference type="SMART" id="SM00388">
    <property type="entry name" value="HisKA"/>
    <property type="match status" value="1"/>
</dbReference>
<keyword evidence="10" id="KW-1133">Transmembrane helix</keyword>
<dbReference type="SUPFAM" id="SSF47384">
    <property type="entry name" value="Homodimeric domain of signal transducing histidine kinase"/>
    <property type="match status" value="1"/>
</dbReference>
<dbReference type="SMART" id="SM00065">
    <property type="entry name" value="GAF"/>
    <property type="match status" value="1"/>
</dbReference>
<feature type="modified residue" description="4-aspartylphosphate" evidence="7">
    <location>
        <position position="935"/>
    </location>
</feature>
<evidence type="ECO:0000256" key="1">
    <source>
        <dbReference type="ARBA" id="ARBA00000085"/>
    </source>
</evidence>
<evidence type="ECO:0000256" key="6">
    <source>
        <dbReference type="ARBA" id="ARBA00023012"/>
    </source>
</evidence>
<evidence type="ECO:0000313" key="13">
    <source>
        <dbReference type="EMBL" id="PQO44406.1"/>
    </source>
</evidence>
<keyword evidence="10" id="KW-0472">Membrane</keyword>
<keyword evidence="3 7" id="KW-0597">Phosphoprotein</keyword>
<accession>A0A2S8GJ07</accession>
<dbReference type="Gene3D" id="3.40.50.2300">
    <property type="match status" value="3"/>
</dbReference>
<dbReference type="Pfam" id="PF00072">
    <property type="entry name" value="Response_reg"/>
    <property type="match status" value="3"/>
</dbReference>
<dbReference type="EC" id="2.7.13.3" evidence="2"/>
<dbReference type="PANTHER" id="PTHR45339">
    <property type="entry name" value="HYBRID SIGNAL TRANSDUCTION HISTIDINE KINASE J"/>
    <property type="match status" value="1"/>
</dbReference>
<keyword evidence="5 13" id="KW-0418">Kinase</keyword>
<dbReference type="CDD" id="cd00156">
    <property type="entry name" value="REC"/>
    <property type="match status" value="2"/>
</dbReference>
<evidence type="ECO:0000256" key="2">
    <source>
        <dbReference type="ARBA" id="ARBA00012438"/>
    </source>
</evidence>
<dbReference type="CDD" id="cd16922">
    <property type="entry name" value="HATPase_EvgS-ArcB-TorS-like"/>
    <property type="match status" value="1"/>
</dbReference>
<dbReference type="Pfam" id="PF13185">
    <property type="entry name" value="GAF_2"/>
    <property type="match status" value="1"/>
</dbReference>
<feature type="domain" description="Response regulatory" evidence="12">
    <location>
        <begin position="612"/>
        <end position="725"/>
    </location>
</feature>
<dbReference type="Gene3D" id="3.30.565.10">
    <property type="entry name" value="Histidine kinase-like ATPase, C-terminal domain"/>
    <property type="match status" value="1"/>
</dbReference>
<reference evidence="13 14" key="1">
    <citation type="submission" date="2018-02" db="EMBL/GenBank/DDBJ databases">
        <title>Comparative genomes isolates from brazilian mangrove.</title>
        <authorList>
            <person name="Araujo J.E."/>
            <person name="Taketani R.G."/>
            <person name="Silva M.C.P."/>
            <person name="Loureco M.V."/>
            <person name="Andreote F.D."/>
        </authorList>
    </citation>
    <scope>NUCLEOTIDE SEQUENCE [LARGE SCALE GENOMIC DNA]</scope>
    <source>
        <strain evidence="13 14">Nap-Phe MGV</strain>
    </source>
</reference>
<name>A0A2S8GJ07_9BACT</name>
<dbReference type="SUPFAM" id="SSF55874">
    <property type="entry name" value="ATPase domain of HSP90 chaperone/DNA topoisomerase II/histidine kinase"/>
    <property type="match status" value="1"/>
</dbReference>
<dbReference type="SUPFAM" id="SSF55781">
    <property type="entry name" value="GAF domain-like"/>
    <property type="match status" value="1"/>
</dbReference>
<dbReference type="SMART" id="SM00387">
    <property type="entry name" value="HATPase_c"/>
    <property type="match status" value="1"/>
</dbReference>
<evidence type="ECO:0000256" key="3">
    <source>
        <dbReference type="ARBA" id="ARBA00022553"/>
    </source>
</evidence>
<evidence type="ECO:0000256" key="8">
    <source>
        <dbReference type="SAM" id="Coils"/>
    </source>
</evidence>
<evidence type="ECO:0000259" key="11">
    <source>
        <dbReference type="PROSITE" id="PS50109"/>
    </source>
</evidence>
<dbReference type="InterPro" id="IPR003661">
    <property type="entry name" value="HisK_dim/P_dom"/>
</dbReference>
<dbReference type="Proteomes" id="UP000237819">
    <property type="component" value="Unassembled WGS sequence"/>
</dbReference>
<dbReference type="InterPro" id="IPR005467">
    <property type="entry name" value="His_kinase_dom"/>
</dbReference>
<evidence type="ECO:0000256" key="5">
    <source>
        <dbReference type="ARBA" id="ARBA00022777"/>
    </source>
</evidence>
<sequence>MYLIPLALSLLASRPQIPLAVAAVSTLLMGVTLFSDEPGDNMQLAQVNRACGIFTIWIMAGVAFYFVKNKIAIELERWIQKGQTSLNKMMVGDPQLGNLGDIVLKHLTEYLGGQASLFYSREGSDFRRIASYGVPADSNVRKEFTLDDGLLGRAVKDSRIFVVSNVPDGYVTVGSGLGEGKPRNLVICPMRADNITYAVLELGFLGPVDHRTELLLERVSESVATAVRSANYRAHLQALLEETQRQSEELQAQSEELRVANEELEEQGNALKETAARLELQQAELEQTNSQLEEQTQLLETQRDNLANNQRSLEHQANELEQASRYKSEFLANMSHELRTPLNSSLILAKLLADNPKGNLTEEQVKFAKTIQSSGNDLLNLISDILDLSKIEAGQMEIRLEEMRLGQLIEEVSRTMRPLAEQKSLSFEATIAGNCPATLTTDRQRLEQILKNLLSNAIKFTEKGEVKLEVTQASDGRLALVVSDTGIGISPEQQQVVFEAFRQADSSAHRKHGGTGLGLSISKEFAHLLGGELRLQSEPGKGSAFTLLIPVELDPADIPNNAGNIAPKVKVTTVEPLPIPPEPAPTTSPSSGASERRLIDDDRDDLTDDSRVILVVEDDANFARILYDMARDVRFQCVVASTAQEAYNAAIEYRPSAVILDIGLPDHSGLSVLDRLKNDARVRHIPVHVISGSEYADSALSLGAVGFMLKPVKREEIMNVLKGLESRLDQRMRRVLVVEDDEVQLDSLHALLGSRDVETVGVRSAAACLEKLRGETFDCMVLDLTLPDASGYSLLETLSQEEAYSFPPVIVYTGRALTLEEEQRLLKYSKSIIIKGAKSPERLLDEVTLFLHQVVAELPPEQQKMIEKARSRDAALENRHILIVEDDVRNVFALTSILEPCGVVLQVARNGLEAIAAIDKSLEDPTQKIDLVLMDVMMPEMDGIAATKEIRKRPKCNRLPILMLTAKAMQDDQQNCLDAGANDYLAKPLDVDKLLSLIRVWMPRQGTVL</sequence>
<keyword evidence="10" id="KW-0812">Transmembrane</keyword>
<dbReference type="Pfam" id="PF02518">
    <property type="entry name" value="HATPase_c"/>
    <property type="match status" value="1"/>
</dbReference>
<dbReference type="InterPro" id="IPR003018">
    <property type="entry name" value="GAF"/>
</dbReference>
<evidence type="ECO:0000259" key="12">
    <source>
        <dbReference type="PROSITE" id="PS50110"/>
    </source>
</evidence>
<dbReference type="FunFam" id="3.30.565.10:FF:000010">
    <property type="entry name" value="Sensor histidine kinase RcsC"/>
    <property type="match status" value="1"/>
</dbReference>
<dbReference type="GO" id="GO:0000155">
    <property type="term" value="F:phosphorelay sensor kinase activity"/>
    <property type="evidence" value="ECO:0007669"/>
    <property type="project" value="InterPro"/>
</dbReference>
<keyword evidence="4" id="KW-0808">Transferase</keyword>
<dbReference type="AlphaFoldDB" id="A0A2S8GJ07"/>
<dbReference type="PRINTS" id="PR00344">
    <property type="entry name" value="BCTRLSENSOR"/>
</dbReference>
<feature type="compositionally biased region" description="Pro residues" evidence="9">
    <location>
        <begin position="577"/>
        <end position="586"/>
    </location>
</feature>
<dbReference type="InterPro" id="IPR001789">
    <property type="entry name" value="Sig_transdc_resp-reg_receiver"/>
</dbReference>
<dbReference type="OrthoDB" id="9762493at2"/>
<dbReference type="Gene3D" id="3.30.450.40">
    <property type="match status" value="1"/>
</dbReference>
<dbReference type="InterPro" id="IPR004358">
    <property type="entry name" value="Sig_transdc_His_kin-like_C"/>
</dbReference>
<feature type="transmembrane region" description="Helical" evidence="10">
    <location>
        <begin position="46"/>
        <end position="67"/>
    </location>
</feature>
<keyword evidence="8" id="KW-0175">Coiled coil</keyword>
<feature type="domain" description="Response regulatory" evidence="12">
    <location>
        <begin position="734"/>
        <end position="850"/>
    </location>
</feature>
<feature type="domain" description="Response regulatory" evidence="12">
    <location>
        <begin position="880"/>
        <end position="1002"/>
    </location>
</feature>
<feature type="modified residue" description="4-aspartylphosphate" evidence="7">
    <location>
        <position position="661"/>
    </location>
</feature>
<dbReference type="CDD" id="cd17546">
    <property type="entry name" value="REC_hyHK_CKI1_RcsC-like"/>
    <property type="match status" value="1"/>
</dbReference>
<dbReference type="SUPFAM" id="SSF52172">
    <property type="entry name" value="CheY-like"/>
    <property type="match status" value="3"/>
</dbReference>
<gene>
    <name evidence="13" type="ORF">C5Y93_20710</name>
</gene>
<evidence type="ECO:0000256" key="4">
    <source>
        <dbReference type="ARBA" id="ARBA00022679"/>
    </source>
</evidence>
<dbReference type="InterPro" id="IPR036890">
    <property type="entry name" value="HATPase_C_sf"/>
</dbReference>
<dbReference type="PROSITE" id="PS50110">
    <property type="entry name" value="RESPONSE_REGULATORY"/>
    <property type="match status" value="3"/>
</dbReference>
<dbReference type="InterPro" id="IPR011006">
    <property type="entry name" value="CheY-like_superfamily"/>
</dbReference>
<dbReference type="EMBL" id="PUHZ01000020">
    <property type="protein sequence ID" value="PQO44406.1"/>
    <property type="molecule type" value="Genomic_DNA"/>
</dbReference>
<dbReference type="InterPro" id="IPR029016">
    <property type="entry name" value="GAF-like_dom_sf"/>
</dbReference>
<evidence type="ECO:0000313" key="14">
    <source>
        <dbReference type="Proteomes" id="UP000237819"/>
    </source>
</evidence>
<dbReference type="Gene3D" id="1.10.287.130">
    <property type="match status" value="1"/>
</dbReference>
<feature type="coiled-coil region" evidence="8">
    <location>
        <begin position="233"/>
        <end position="323"/>
    </location>
</feature>
<dbReference type="Pfam" id="PF00512">
    <property type="entry name" value="HisKA"/>
    <property type="match status" value="1"/>
</dbReference>
<protein>
    <recommendedName>
        <fullName evidence="2">histidine kinase</fullName>
        <ecNumber evidence="2">2.7.13.3</ecNumber>
    </recommendedName>
</protein>
<keyword evidence="6" id="KW-0902">Two-component regulatory system</keyword>
<dbReference type="InterPro" id="IPR036097">
    <property type="entry name" value="HisK_dim/P_sf"/>
</dbReference>
<feature type="region of interest" description="Disordered" evidence="9">
    <location>
        <begin position="575"/>
        <end position="602"/>
    </location>
</feature>
<feature type="domain" description="Histidine kinase" evidence="11">
    <location>
        <begin position="333"/>
        <end position="553"/>
    </location>
</feature>
<evidence type="ECO:0000256" key="7">
    <source>
        <dbReference type="PROSITE-ProRule" id="PRU00169"/>
    </source>
</evidence>
<evidence type="ECO:0000256" key="10">
    <source>
        <dbReference type="SAM" id="Phobius"/>
    </source>
</evidence>
<dbReference type="InterPro" id="IPR003594">
    <property type="entry name" value="HATPase_dom"/>
</dbReference>
<dbReference type="SMART" id="SM00448">
    <property type="entry name" value="REC"/>
    <property type="match status" value="3"/>
</dbReference>
<dbReference type="CDD" id="cd00082">
    <property type="entry name" value="HisKA"/>
    <property type="match status" value="1"/>
</dbReference>
<feature type="modified residue" description="4-aspartylphosphate" evidence="7">
    <location>
        <position position="783"/>
    </location>
</feature>
<evidence type="ECO:0000256" key="9">
    <source>
        <dbReference type="SAM" id="MobiDB-lite"/>
    </source>
</evidence>
<organism evidence="13 14">
    <name type="scientific">Blastopirellula marina</name>
    <dbReference type="NCBI Taxonomy" id="124"/>
    <lineage>
        <taxon>Bacteria</taxon>
        <taxon>Pseudomonadati</taxon>
        <taxon>Planctomycetota</taxon>
        <taxon>Planctomycetia</taxon>
        <taxon>Pirellulales</taxon>
        <taxon>Pirellulaceae</taxon>
        <taxon>Blastopirellula</taxon>
    </lineage>
</organism>
<dbReference type="PANTHER" id="PTHR45339:SF1">
    <property type="entry name" value="HYBRID SIGNAL TRANSDUCTION HISTIDINE KINASE J"/>
    <property type="match status" value="1"/>
</dbReference>
<comment type="caution">
    <text evidence="13">The sequence shown here is derived from an EMBL/GenBank/DDBJ whole genome shotgun (WGS) entry which is preliminary data.</text>
</comment>
<dbReference type="PROSITE" id="PS50109">
    <property type="entry name" value="HIS_KIN"/>
    <property type="match status" value="1"/>
</dbReference>
<proteinExistence type="predicted"/>
<comment type="catalytic activity">
    <reaction evidence="1">
        <text>ATP + protein L-histidine = ADP + protein N-phospho-L-histidine.</text>
        <dbReference type="EC" id="2.7.13.3"/>
    </reaction>
</comment>